<comment type="caution">
    <text evidence="2">The sequence shown here is derived from an EMBL/GenBank/DDBJ whole genome shotgun (WGS) entry which is preliminary data.</text>
</comment>
<dbReference type="RefSeq" id="WP_068119987.1">
    <property type="nucleotide sequence ID" value="NZ_CCXJ01000228.1"/>
</dbReference>
<keyword evidence="1" id="KW-0472">Membrane</keyword>
<dbReference type="Proteomes" id="UP001240447">
    <property type="component" value="Unassembled WGS sequence"/>
</dbReference>
<keyword evidence="3" id="KW-1185">Reference proteome</keyword>
<name>A0ABT9NL37_9ACTN</name>
<organism evidence="2 3">
    <name type="scientific">Nocardioides massiliensis</name>
    <dbReference type="NCBI Taxonomy" id="1325935"/>
    <lineage>
        <taxon>Bacteria</taxon>
        <taxon>Bacillati</taxon>
        <taxon>Actinomycetota</taxon>
        <taxon>Actinomycetes</taxon>
        <taxon>Propionibacteriales</taxon>
        <taxon>Nocardioidaceae</taxon>
        <taxon>Nocardioides</taxon>
    </lineage>
</organism>
<evidence type="ECO:0000313" key="2">
    <source>
        <dbReference type="EMBL" id="MDP9821128.1"/>
    </source>
</evidence>
<keyword evidence="1" id="KW-0812">Transmembrane</keyword>
<gene>
    <name evidence="2" type="ORF">J2S59_000937</name>
</gene>
<accession>A0ABT9NL37</accession>
<reference evidence="2 3" key="1">
    <citation type="submission" date="2023-07" db="EMBL/GenBank/DDBJ databases">
        <title>Sequencing the genomes of 1000 actinobacteria strains.</title>
        <authorList>
            <person name="Klenk H.-P."/>
        </authorList>
    </citation>
    <scope>NUCLEOTIDE SEQUENCE [LARGE SCALE GENOMIC DNA]</scope>
    <source>
        <strain evidence="2 3">GD13</strain>
    </source>
</reference>
<feature type="transmembrane region" description="Helical" evidence="1">
    <location>
        <begin position="30"/>
        <end position="48"/>
    </location>
</feature>
<evidence type="ECO:0000256" key="1">
    <source>
        <dbReference type="SAM" id="Phobius"/>
    </source>
</evidence>
<evidence type="ECO:0000313" key="3">
    <source>
        <dbReference type="Proteomes" id="UP001240447"/>
    </source>
</evidence>
<protein>
    <submittedName>
        <fullName evidence="2">Uncharacterized protein</fullName>
    </submittedName>
</protein>
<keyword evidence="1" id="KW-1133">Transmembrane helix</keyword>
<dbReference type="EMBL" id="JAUSQM010000001">
    <property type="protein sequence ID" value="MDP9821128.1"/>
    <property type="molecule type" value="Genomic_DNA"/>
</dbReference>
<sequence>MSTGQAGGKLPDDDIGTLVQTRRARNLRRLGLALLVAVVVLALTGFLGPRERTTSARLDTGLGVSVTHPTIVRPGMEIDVLLEVEVPGVAEEVRVVVDQDLFERIGIELAVPEPLEQSALDGRVRMVFDLGDTDRPTLLLTGRIPTQAPVGRVRTRIHVSAGDEDTAAPVELTMWVLP</sequence>
<proteinExistence type="predicted"/>